<protein>
    <submittedName>
        <fullName evidence="2">Uncharacterized protein</fullName>
    </submittedName>
</protein>
<evidence type="ECO:0000313" key="2">
    <source>
        <dbReference type="EMBL" id="OMO80558.1"/>
    </source>
</evidence>
<dbReference type="Proteomes" id="UP000188268">
    <property type="component" value="Unassembled WGS sequence"/>
</dbReference>
<gene>
    <name evidence="2" type="ORF">CCACVL1_12902</name>
</gene>
<dbReference type="Gramene" id="OMO80558">
    <property type="protein sequence ID" value="OMO80558"/>
    <property type="gene ID" value="CCACVL1_12902"/>
</dbReference>
<feature type="compositionally biased region" description="Low complexity" evidence="1">
    <location>
        <begin position="95"/>
        <end position="105"/>
    </location>
</feature>
<feature type="compositionally biased region" description="Polar residues" evidence="1">
    <location>
        <begin position="77"/>
        <end position="89"/>
    </location>
</feature>
<evidence type="ECO:0000313" key="3">
    <source>
        <dbReference type="Proteomes" id="UP000188268"/>
    </source>
</evidence>
<dbReference type="EMBL" id="AWWV01010293">
    <property type="protein sequence ID" value="OMO80558.1"/>
    <property type="molecule type" value="Genomic_DNA"/>
</dbReference>
<reference evidence="2 3" key="1">
    <citation type="submission" date="2013-09" db="EMBL/GenBank/DDBJ databases">
        <title>Corchorus capsularis genome sequencing.</title>
        <authorList>
            <person name="Alam M."/>
            <person name="Haque M.S."/>
            <person name="Islam M.S."/>
            <person name="Emdad E.M."/>
            <person name="Islam M.M."/>
            <person name="Ahmed B."/>
            <person name="Halim A."/>
            <person name="Hossen Q.M.M."/>
            <person name="Hossain M.Z."/>
            <person name="Ahmed R."/>
            <person name="Khan M.M."/>
            <person name="Islam R."/>
            <person name="Rashid M.M."/>
            <person name="Khan S.A."/>
            <person name="Rahman M.S."/>
            <person name="Alam M."/>
        </authorList>
    </citation>
    <scope>NUCLEOTIDE SEQUENCE [LARGE SCALE GENOMIC DNA]</scope>
    <source>
        <strain evidence="3">cv. CVL-1</strain>
        <tissue evidence="2">Whole seedling</tissue>
    </source>
</reference>
<name>A0A1R3IDB9_COCAP</name>
<sequence>MVSQTTFTTTTYLVSPSNQAAYLLYHVALLNGVPYLKLGPYFPPNSNPFNQVQASYPAALPSGLYNDPAPMDALPSTLPSTVSDSNQSHELIHLSTASSGSPGSS</sequence>
<evidence type="ECO:0000256" key="1">
    <source>
        <dbReference type="SAM" id="MobiDB-lite"/>
    </source>
</evidence>
<feature type="region of interest" description="Disordered" evidence="1">
    <location>
        <begin position="70"/>
        <end position="105"/>
    </location>
</feature>
<proteinExistence type="predicted"/>
<comment type="caution">
    <text evidence="2">The sequence shown here is derived from an EMBL/GenBank/DDBJ whole genome shotgun (WGS) entry which is preliminary data.</text>
</comment>
<accession>A0A1R3IDB9</accession>
<dbReference type="AlphaFoldDB" id="A0A1R3IDB9"/>
<organism evidence="2 3">
    <name type="scientific">Corchorus capsularis</name>
    <name type="common">Jute</name>
    <dbReference type="NCBI Taxonomy" id="210143"/>
    <lineage>
        <taxon>Eukaryota</taxon>
        <taxon>Viridiplantae</taxon>
        <taxon>Streptophyta</taxon>
        <taxon>Embryophyta</taxon>
        <taxon>Tracheophyta</taxon>
        <taxon>Spermatophyta</taxon>
        <taxon>Magnoliopsida</taxon>
        <taxon>eudicotyledons</taxon>
        <taxon>Gunneridae</taxon>
        <taxon>Pentapetalae</taxon>
        <taxon>rosids</taxon>
        <taxon>malvids</taxon>
        <taxon>Malvales</taxon>
        <taxon>Malvaceae</taxon>
        <taxon>Grewioideae</taxon>
        <taxon>Apeibeae</taxon>
        <taxon>Corchorus</taxon>
    </lineage>
</organism>
<keyword evidence="3" id="KW-1185">Reference proteome</keyword>